<dbReference type="eggNOG" id="COG2378">
    <property type="taxonomic scope" value="Bacteria"/>
</dbReference>
<dbReference type="PROSITE" id="PS51000">
    <property type="entry name" value="HTH_DEOR_2"/>
    <property type="match status" value="1"/>
</dbReference>
<evidence type="ECO:0000256" key="2">
    <source>
        <dbReference type="ARBA" id="ARBA00023163"/>
    </source>
</evidence>
<dbReference type="Gene3D" id="1.10.10.10">
    <property type="entry name" value="Winged helix-like DNA-binding domain superfamily/Winged helix DNA-binding domain"/>
    <property type="match status" value="1"/>
</dbReference>
<dbReference type="InterPro" id="IPR036390">
    <property type="entry name" value="WH_DNA-bd_sf"/>
</dbReference>
<dbReference type="PATRIC" id="fig|880071.3.peg.1738"/>
<evidence type="ECO:0000313" key="4">
    <source>
        <dbReference type="EMBL" id="AFM04162.1"/>
    </source>
</evidence>
<dbReference type="InterPro" id="IPR026881">
    <property type="entry name" value="WYL_dom"/>
</dbReference>
<sequence>MQDTKRLSRLTAILLQLQTKRILNASELSEKFLVSKRTIYRDIKALEEAGVPIFTEEGKGYSLVEGYTIPPVMFTESEANALITAEQLILKNKDSSFIKEYTEAINKVKSVLKNHTKDKVNLLSNRIQFRYNLENDKTSNYLSTLQLAITNNFLCKIEYSTLENNEVTNRKIEPFALYSTQENWLLIAFCRLRNEFRAFRLDKIQNLEVLNEKFEPHKMTLQKYFEECRKKYFESLANSN</sequence>
<dbReference type="EMBL" id="CP003345">
    <property type="protein sequence ID" value="AFM04162.1"/>
    <property type="molecule type" value="Genomic_DNA"/>
</dbReference>
<dbReference type="Proteomes" id="UP000006054">
    <property type="component" value="Chromosome"/>
</dbReference>
<keyword evidence="2" id="KW-0804">Transcription</keyword>
<dbReference type="AlphaFoldDB" id="I4AJM7"/>
<dbReference type="HOGENOM" id="CLU_041141_7_1_10"/>
<dbReference type="InterPro" id="IPR036388">
    <property type="entry name" value="WH-like_DNA-bd_sf"/>
</dbReference>
<protein>
    <submittedName>
        <fullName evidence="4">Putative transcriptional regulator</fullName>
    </submittedName>
</protein>
<dbReference type="KEGG" id="fli:Fleli_1763"/>
<keyword evidence="1" id="KW-0805">Transcription regulation</keyword>
<dbReference type="SUPFAM" id="SSF46785">
    <property type="entry name" value="Winged helix' DNA-binding domain"/>
    <property type="match status" value="1"/>
</dbReference>
<accession>I4AJM7</accession>
<organism evidence="4 5">
    <name type="scientific">Bernardetia litoralis (strain ATCC 23117 / DSM 6794 / NBRC 15988 / NCIMB 1366 / Fx l1 / Sio-4)</name>
    <name type="common">Flexibacter litoralis</name>
    <dbReference type="NCBI Taxonomy" id="880071"/>
    <lineage>
        <taxon>Bacteria</taxon>
        <taxon>Pseudomonadati</taxon>
        <taxon>Bacteroidota</taxon>
        <taxon>Cytophagia</taxon>
        <taxon>Cytophagales</taxon>
        <taxon>Bernardetiaceae</taxon>
        <taxon>Bernardetia</taxon>
    </lineage>
</organism>
<gene>
    <name evidence="4" type="ordered locus">Fleli_1763</name>
</gene>
<dbReference type="OrthoDB" id="9815009at2"/>
<dbReference type="Pfam" id="PF13280">
    <property type="entry name" value="WYL"/>
    <property type="match status" value="1"/>
</dbReference>
<evidence type="ECO:0000313" key="5">
    <source>
        <dbReference type="Proteomes" id="UP000006054"/>
    </source>
</evidence>
<dbReference type="PANTHER" id="PTHR34580:SF1">
    <property type="entry name" value="PROTEIN PAFC"/>
    <property type="match status" value="1"/>
</dbReference>
<keyword evidence="5" id="KW-1185">Reference proteome</keyword>
<dbReference type="PROSITE" id="PS52050">
    <property type="entry name" value="WYL"/>
    <property type="match status" value="1"/>
</dbReference>
<proteinExistence type="predicted"/>
<dbReference type="GO" id="GO:0003700">
    <property type="term" value="F:DNA-binding transcription factor activity"/>
    <property type="evidence" value="ECO:0007669"/>
    <property type="project" value="InterPro"/>
</dbReference>
<name>I4AJM7_BERLS</name>
<dbReference type="STRING" id="880071.Fleli_1763"/>
<dbReference type="InterPro" id="IPR013196">
    <property type="entry name" value="HTH_11"/>
</dbReference>
<dbReference type="InterPro" id="IPR001034">
    <property type="entry name" value="DeoR_HTH"/>
</dbReference>
<evidence type="ECO:0000259" key="3">
    <source>
        <dbReference type="PROSITE" id="PS51000"/>
    </source>
</evidence>
<dbReference type="Pfam" id="PF08279">
    <property type="entry name" value="HTH_11"/>
    <property type="match status" value="1"/>
</dbReference>
<dbReference type="PANTHER" id="PTHR34580">
    <property type="match status" value="1"/>
</dbReference>
<evidence type="ECO:0000256" key="1">
    <source>
        <dbReference type="ARBA" id="ARBA00023015"/>
    </source>
</evidence>
<dbReference type="InterPro" id="IPR051534">
    <property type="entry name" value="CBASS_pafABC_assoc_protein"/>
</dbReference>
<reference evidence="5" key="1">
    <citation type="submission" date="2012-06" db="EMBL/GenBank/DDBJ databases">
        <title>The complete genome of Flexibacter litoralis DSM 6794.</title>
        <authorList>
            <person name="Lucas S."/>
            <person name="Copeland A."/>
            <person name="Lapidus A."/>
            <person name="Glavina del Rio T."/>
            <person name="Dalin E."/>
            <person name="Tice H."/>
            <person name="Bruce D."/>
            <person name="Goodwin L."/>
            <person name="Pitluck S."/>
            <person name="Peters L."/>
            <person name="Ovchinnikova G."/>
            <person name="Lu M."/>
            <person name="Kyrpides N."/>
            <person name="Mavromatis K."/>
            <person name="Ivanova N."/>
            <person name="Brettin T."/>
            <person name="Detter J.C."/>
            <person name="Han C."/>
            <person name="Larimer F."/>
            <person name="Land M."/>
            <person name="Hauser L."/>
            <person name="Markowitz V."/>
            <person name="Cheng J.-F."/>
            <person name="Hugenholtz P."/>
            <person name="Woyke T."/>
            <person name="Wu D."/>
            <person name="Spring S."/>
            <person name="Lang E."/>
            <person name="Kopitz M."/>
            <person name="Brambilla E."/>
            <person name="Klenk H.-P."/>
            <person name="Eisen J.A."/>
        </authorList>
    </citation>
    <scope>NUCLEOTIDE SEQUENCE [LARGE SCALE GENOMIC DNA]</scope>
    <source>
        <strain evidence="5">ATCC 23117 / DSM 6794 / NBRC 15988 / NCIMB 1366 / Sio-4</strain>
    </source>
</reference>
<feature type="domain" description="HTH deoR-type" evidence="3">
    <location>
        <begin position="6"/>
        <end position="61"/>
    </location>
</feature>
<dbReference type="RefSeq" id="WP_014797615.1">
    <property type="nucleotide sequence ID" value="NC_018018.1"/>
</dbReference>